<keyword evidence="11 13" id="KW-0067">ATP-binding</keyword>
<feature type="binding site" evidence="13">
    <location>
        <begin position="355"/>
        <end position="358"/>
    </location>
    <ligand>
        <name>ATP</name>
        <dbReference type="ChEBI" id="CHEBI:30616"/>
    </ligand>
</feature>
<protein>
    <recommendedName>
        <fullName evidence="6 13">Phosphoglycerate kinase</fullName>
        <ecNumber evidence="5 13">2.7.2.3</ecNumber>
    </recommendedName>
</protein>
<comment type="subcellular location">
    <subcellularLocation>
        <location evidence="2 13">Cytoplasm</location>
    </subcellularLocation>
</comment>
<evidence type="ECO:0000256" key="16">
    <source>
        <dbReference type="RuleBase" id="RU000532"/>
    </source>
</evidence>
<keyword evidence="10 13" id="KW-0418">Kinase</keyword>
<evidence type="ECO:0000256" key="10">
    <source>
        <dbReference type="ARBA" id="ARBA00022777"/>
    </source>
</evidence>
<evidence type="ECO:0000256" key="1">
    <source>
        <dbReference type="ARBA" id="ARBA00000642"/>
    </source>
</evidence>
<evidence type="ECO:0000256" key="7">
    <source>
        <dbReference type="ARBA" id="ARBA00022490"/>
    </source>
</evidence>
<keyword evidence="12 13" id="KW-0324">Glycolysis</keyword>
<dbReference type="GO" id="GO:0004618">
    <property type="term" value="F:phosphoglycerate kinase activity"/>
    <property type="evidence" value="ECO:0007669"/>
    <property type="project" value="UniProtKB-UniRule"/>
</dbReference>
<comment type="subunit">
    <text evidence="13">Monomer.</text>
</comment>
<proteinExistence type="inferred from homology"/>
<dbReference type="InterPro" id="IPR001576">
    <property type="entry name" value="Phosphoglycerate_kinase"/>
</dbReference>
<evidence type="ECO:0000256" key="12">
    <source>
        <dbReference type="ARBA" id="ARBA00023152"/>
    </source>
</evidence>
<dbReference type="FunFam" id="3.40.50.1260:FF:000012">
    <property type="entry name" value="Phosphoglycerate kinase"/>
    <property type="match status" value="1"/>
</dbReference>
<comment type="caution">
    <text evidence="13">Lacks conserved residue(s) required for the propagation of feature annotation.</text>
</comment>
<dbReference type="FunFam" id="3.40.50.1260:FF:000006">
    <property type="entry name" value="Phosphoglycerate kinase"/>
    <property type="match status" value="1"/>
</dbReference>
<dbReference type="GO" id="GO:0005829">
    <property type="term" value="C:cytosol"/>
    <property type="evidence" value="ECO:0007669"/>
    <property type="project" value="TreeGrafter"/>
</dbReference>
<dbReference type="HAMAP" id="MF_00145">
    <property type="entry name" value="Phosphoglyc_kinase"/>
    <property type="match status" value="1"/>
</dbReference>
<evidence type="ECO:0000313" key="17">
    <source>
        <dbReference type="EMBL" id="KUK44292.1"/>
    </source>
</evidence>
<feature type="binding site" evidence="13">
    <location>
        <position position="156"/>
    </location>
    <ligand>
        <name>substrate</name>
    </ligand>
</feature>
<evidence type="ECO:0000256" key="5">
    <source>
        <dbReference type="ARBA" id="ARBA00013061"/>
    </source>
</evidence>
<feature type="binding site" evidence="14">
    <location>
        <position position="38"/>
    </location>
    <ligand>
        <name>(2R)-3-phosphoglycerate</name>
        <dbReference type="ChEBI" id="CHEBI:58272"/>
    </ligand>
</feature>
<feature type="binding site" evidence="13 14">
    <location>
        <begin position="59"/>
        <end position="62"/>
    </location>
    <ligand>
        <name>substrate</name>
    </ligand>
</feature>
<comment type="caution">
    <text evidence="18">The sequence shown here is derived from an EMBL/GenBank/DDBJ whole genome shotgun (WGS) entry which is preliminary data.</text>
</comment>
<dbReference type="PANTHER" id="PTHR11406">
    <property type="entry name" value="PHOSPHOGLYCERATE KINASE"/>
    <property type="match status" value="1"/>
</dbReference>
<dbReference type="AlphaFoldDB" id="A0A101IK39"/>
<name>A0A101IK39_9EURY</name>
<evidence type="ECO:0000256" key="2">
    <source>
        <dbReference type="ARBA" id="ARBA00004496"/>
    </source>
</evidence>
<dbReference type="EC" id="2.7.2.3" evidence="5 13"/>
<keyword evidence="8 13" id="KW-0808">Transferase</keyword>
<evidence type="ECO:0000256" key="15">
    <source>
        <dbReference type="PIRSR" id="PIRSR000724-2"/>
    </source>
</evidence>
<evidence type="ECO:0000256" key="3">
    <source>
        <dbReference type="ARBA" id="ARBA00004838"/>
    </source>
</evidence>
<keyword evidence="9 13" id="KW-0547">Nucleotide-binding</keyword>
<reference evidence="18" key="1">
    <citation type="journal article" date="2015" name="MBio">
        <title>Genome-resolved metagenomic analysis reveals roles for candidate phyla and other microbial community members in biogeochemical transformations in oil reservoirs.</title>
        <authorList>
            <person name="Hu P."/>
            <person name="Tom L."/>
            <person name="Singh A."/>
            <person name="Thomas B.C."/>
            <person name="Baker B.J."/>
            <person name="Piceno Y.M."/>
            <person name="Andersen G.L."/>
            <person name="Banfield J.F."/>
        </authorList>
    </citation>
    <scope>NUCLEOTIDE SEQUENCE [LARGE SCALE GENOMIC DNA]</scope>
    <source>
        <strain evidence="18">56_747</strain>
    </source>
</reference>
<feature type="binding site" evidence="14">
    <location>
        <position position="116"/>
    </location>
    <ligand>
        <name>(2R)-3-phosphoglycerate</name>
        <dbReference type="ChEBI" id="CHEBI:58272"/>
    </ligand>
</feature>
<evidence type="ECO:0000313" key="20">
    <source>
        <dbReference type="Proteomes" id="UP000057043"/>
    </source>
</evidence>
<feature type="binding site" evidence="13">
    <location>
        <position position="116"/>
    </location>
    <ligand>
        <name>substrate</name>
    </ligand>
</feature>
<evidence type="ECO:0000256" key="6">
    <source>
        <dbReference type="ARBA" id="ARBA00016471"/>
    </source>
</evidence>
<dbReference type="GO" id="GO:0005524">
    <property type="term" value="F:ATP binding"/>
    <property type="evidence" value="ECO:0007669"/>
    <property type="project" value="UniProtKB-KW"/>
</dbReference>
<evidence type="ECO:0000256" key="4">
    <source>
        <dbReference type="ARBA" id="ARBA00008982"/>
    </source>
</evidence>
<dbReference type="PIRSF" id="PIRSF000724">
    <property type="entry name" value="Pgk"/>
    <property type="match status" value="1"/>
</dbReference>
<sequence length="405" mass="44412">MKDYLTLDDFPIKNQRILVRVDVNSPMDPAGKILDDKRFRGHLPTLRDLEEARVVLMAHQSRAGKKDFTTLEAHARRFSQLLHREVTYVDDIFGSHARESIRAMKPGDVILLENTRFYAEENISRPPEEHAKSHMVKQLYPLFDLFVNDAFAVSHRSHLSVVGFTEVLPSAAGRLMEKEIDSLDMGVRGNEHPSIFVLGGTKADDSIKVIQNVFNRGGVDQVLVTGIVATVFQMASGIDVGEKNREFVKGLDYSGQISIAKDLLDKNPGKIVVPQDVALDKDGERLDVAIEKIPPNLQIADIGLETIVDFSKKIREAEIVVLNGTAGIFEKEKFALGTAEILKAATEAGFSIAGGGHTSAAIEELGLEPKFSHVSTGGGASISYLSGDQLPGIEALKKAASRYRK</sequence>
<reference evidence="19 20" key="2">
    <citation type="journal article" date="2015" name="MBio">
        <title>Genome-Resolved Metagenomic Analysis Reveals Roles for Candidate Phyla and Other Microbial Community Members in Biogeochemical Transformations in Oil Reservoirs.</title>
        <authorList>
            <person name="Hu P."/>
            <person name="Tom L."/>
            <person name="Singh A."/>
            <person name="Thomas B.C."/>
            <person name="Baker B.J."/>
            <person name="Piceno Y.M."/>
            <person name="Andersen G.L."/>
            <person name="Banfield J.F."/>
        </authorList>
    </citation>
    <scope>NUCLEOTIDE SEQUENCE [LARGE SCALE GENOMIC DNA]</scope>
    <source>
        <strain evidence="17">57_489</strain>
    </source>
</reference>
<dbReference type="SUPFAM" id="SSF53748">
    <property type="entry name" value="Phosphoglycerate kinase"/>
    <property type="match status" value="1"/>
</dbReference>
<organism evidence="18 19">
    <name type="scientific">Methanothrix harundinacea</name>
    <dbReference type="NCBI Taxonomy" id="301375"/>
    <lineage>
        <taxon>Archaea</taxon>
        <taxon>Methanobacteriati</taxon>
        <taxon>Methanobacteriota</taxon>
        <taxon>Stenosarchaea group</taxon>
        <taxon>Methanomicrobia</taxon>
        <taxon>Methanotrichales</taxon>
        <taxon>Methanotrichaceae</taxon>
        <taxon>Methanothrix</taxon>
    </lineage>
</organism>
<keyword evidence="7 13" id="KW-0963">Cytoplasm</keyword>
<evidence type="ECO:0000256" key="8">
    <source>
        <dbReference type="ARBA" id="ARBA00022679"/>
    </source>
</evidence>
<dbReference type="GO" id="GO:0006094">
    <property type="term" value="P:gluconeogenesis"/>
    <property type="evidence" value="ECO:0007669"/>
    <property type="project" value="TreeGrafter"/>
</dbReference>
<evidence type="ECO:0000313" key="19">
    <source>
        <dbReference type="Proteomes" id="UP000053961"/>
    </source>
</evidence>
<dbReference type="InterPro" id="IPR036043">
    <property type="entry name" value="Phosphoglycerate_kinase_sf"/>
</dbReference>
<dbReference type="EMBL" id="LGFT01000028">
    <property type="protein sequence ID" value="KUK44292.1"/>
    <property type="molecule type" value="Genomic_DNA"/>
</dbReference>
<accession>A0A101IK39</accession>
<dbReference type="GO" id="GO:0006096">
    <property type="term" value="P:glycolytic process"/>
    <property type="evidence" value="ECO:0007669"/>
    <property type="project" value="UniProtKB-UniRule"/>
</dbReference>
<evidence type="ECO:0000256" key="9">
    <source>
        <dbReference type="ARBA" id="ARBA00022741"/>
    </source>
</evidence>
<evidence type="ECO:0000313" key="18">
    <source>
        <dbReference type="EMBL" id="KUK96589.1"/>
    </source>
</evidence>
<evidence type="ECO:0000256" key="11">
    <source>
        <dbReference type="ARBA" id="ARBA00022840"/>
    </source>
</evidence>
<dbReference type="Pfam" id="PF00162">
    <property type="entry name" value="PGK"/>
    <property type="match status" value="1"/>
</dbReference>
<feature type="binding site" evidence="14">
    <location>
        <position position="156"/>
    </location>
    <ligand>
        <name>(2R)-3-phosphoglycerate</name>
        <dbReference type="ChEBI" id="CHEBI:58272"/>
    </ligand>
</feature>
<dbReference type="PATRIC" id="fig|301375.6.peg.2322"/>
<dbReference type="PRINTS" id="PR00477">
    <property type="entry name" value="PHGLYCKINASE"/>
</dbReference>
<feature type="binding site" evidence="13">
    <location>
        <position position="38"/>
    </location>
    <ligand>
        <name>substrate</name>
    </ligand>
</feature>
<dbReference type="InterPro" id="IPR015824">
    <property type="entry name" value="Phosphoglycerate_kinase_N"/>
</dbReference>
<dbReference type="Gene3D" id="3.40.50.1260">
    <property type="entry name" value="Phosphoglycerate kinase, N-terminal domain"/>
    <property type="match status" value="2"/>
</dbReference>
<feature type="binding site" evidence="13 15">
    <location>
        <position position="330"/>
    </location>
    <ligand>
        <name>ATP</name>
        <dbReference type="ChEBI" id="CHEBI:30616"/>
    </ligand>
</feature>
<comment type="catalytic activity">
    <reaction evidence="1 13 16">
        <text>(2R)-3-phosphoglycerate + ATP = (2R)-3-phospho-glyceroyl phosphate + ADP</text>
        <dbReference type="Rhea" id="RHEA:14801"/>
        <dbReference type="ChEBI" id="CHEBI:30616"/>
        <dbReference type="ChEBI" id="CHEBI:57604"/>
        <dbReference type="ChEBI" id="CHEBI:58272"/>
        <dbReference type="ChEBI" id="CHEBI:456216"/>
        <dbReference type="EC" id="2.7.2.3"/>
    </reaction>
</comment>
<evidence type="ECO:0000256" key="14">
    <source>
        <dbReference type="PIRSR" id="PIRSR000724-1"/>
    </source>
</evidence>
<dbReference type="PANTHER" id="PTHR11406:SF23">
    <property type="entry name" value="PHOSPHOGLYCERATE KINASE 1, CHLOROPLASTIC-RELATED"/>
    <property type="match status" value="1"/>
</dbReference>
<dbReference type="Proteomes" id="UP000057043">
    <property type="component" value="Unassembled WGS sequence"/>
</dbReference>
<gene>
    <name evidence="13" type="primary">pgk</name>
    <name evidence="17" type="ORF">XD72_1292</name>
    <name evidence="18" type="ORF">XE07_0942</name>
</gene>
<evidence type="ECO:0000256" key="13">
    <source>
        <dbReference type="HAMAP-Rule" id="MF_00145"/>
    </source>
</evidence>
<dbReference type="Proteomes" id="UP000053961">
    <property type="component" value="Unassembled WGS sequence"/>
</dbReference>
<dbReference type="EMBL" id="LGHB01000010">
    <property type="protein sequence ID" value="KUK96589.1"/>
    <property type="molecule type" value="Genomic_DNA"/>
</dbReference>
<dbReference type="UniPathway" id="UPA00109">
    <property type="reaction ID" value="UER00185"/>
</dbReference>
<dbReference type="GO" id="GO:0043531">
    <property type="term" value="F:ADP binding"/>
    <property type="evidence" value="ECO:0007669"/>
    <property type="project" value="TreeGrafter"/>
</dbReference>
<feature type="binding site" evidence="13 14">
    <location>
        <begin position="22"/>
        <end position="24"/>
    </location>
    <ligand>
        <name>substrate</name>
    </ligand>
</feature>
<comment type="pathway">
    <text evidence="3 13">Carbohydrate degradation; glycolysis; pyruvate from D-glyceraldehyde 3-phosphate: step 2/5.</text>
</comment>
<comment type="similarity">
    <text evidence="4 13 16">Belongs to the phosphoglycerate kinase family.</text>
</comment>